<feature type="domain" description="Pyridoxamine 5'-phosphate oxidase N-terminal" evidence="2">
    <location>
        <begin position="40"/>
        <end position="169"/>
    </location>
</feature>
<dbReference type="Gene3D" id="2.30.110.10">
    <property type="entry name" value="Electron Transport, Fmn-binding Protein, Chain A"/>
    <property type="match status" value="1"/>
</dbReference>
<dbReference type="PANTHER" id="PTHR35176">
    <property type="entry name" value="HEME OXYGENASE HI_0854-RELATED"/>
    <property type="match status" value="1"/>
</dbReference>
<dbReference type="InterPro" id="IPR012349">
    <property type="entry name" value="Split_barrel_FMN-bd"/>
</dbReference>
<dbReference type="AlphaFoldDB" id="A0A382N414"/>
<dbReference type="InterPro" id="IPR011576">
    <property type="entry name" value="Pyridox_Oxase_N"/>
</dbReference>
<keyword evidence="1" id="KW-0560">Oxidoreductase</keyword>
<dbReference type="Pfam" id="PF01243">
    <property type="entry name" value="PNPOx_N"/>
    <property type="match status" value="1"/>
</dbReference>
<name>A0A382N414_9ZZZZ</name>
<accession>A0A382N414</accession>
<dbReference type="SUPFAM" id="SSF50475">
    <property type="entry name" value="FMN-binding split barrel"/>
    <property type="match status" value="1"/>
</dbReference>
<dbReference type="GO" id="GO:0005829">
    <property type="term" value="C:cytosol"/>
    <property type="evidence" value="ECO:0007669"/>
    <property type="project" value="TreeGrafter"/>
</dbReference>
<gene>
    <name evidence="3" type="ORF">METZ01_LOCUS307366</name>
</gene>
<dbReference type="InterPro" id="IPR052019">
    <property type="entry name" value="F420H2_bilvrd_red/Heme_oxyg"/>
</dbReference>
<evidence type="ECO:0000259" key="2">
    <source>
        <dbReference type="Pfam" id="PF01243"/>
    </source>
</evidence>
<dbReference type="PANTHER" id="PTHR35176:SF6">
    <property type="entry name" value="HEME OXYGENASE HI_0854-RELATED"/>
    <property type="match status" value="1"/>
</dbReference>
<organism evidence="3">
    <name type="scientific">marine metagenome</name>
    <dbReference type="NCBI Taxonomy" id="408172"/>
    <lineage>
        <taxon>unclassified sequences</taxon>
        <taxon>metagenomes</taxon>
        <taxon>ecological metagenomes</taxon>
    </lineage>
</organism>
<dbReference type="EMBL" id="UINC01097090">
    <property type="protein sequence ID" value="SVC54512.1"/>
    <property type="molecule type" value="Genomic_DNA"/>
</dbReference>
<reference evidence="3" key="1">
    <citation type="submission" date="2018-05" db="EMBL/GenBank/DDBJ databases">
        <authorList>
            <person name="Lanie J.A."/>
            <person name="Ng W.-L."/>
            <person name="Kazmierczak K.M."/>
            <person name="Andrzejewski T.M."/>
            <person name="Davidsen T.M."/>
            <person name="Wayne K.J."/>
            <person name="Tettelin H."/>
            <person name="Glass J.I."/>
            <person name="Rusch D."/>
            <person name="Podicherti R."/>
            <person name="Tsui H.-C.T."/>
            <person name="Winkler M.E."/>
        </authorList>
    </citation>
    <scope>NUCLEOTIDE SEQUENCE</scope>
</reference>
<sequence length="174" mass="19808">MAREITIAKFKDVANGLQPGQFSIGEREKVNGLDGLDPIYKDLLDRPITITLGLIGPDGRVGLTPMWFDYEGDYVLVNTAAQRRKCGWIRNNPLLTILIVNPDNPYHWVQIKCTVEHEELEEGPNGDRVTQQLDKIWEKYTGNEPPYGLRDPSIDEKRVLFVCRVDRIATFGKP</sequence>
<evidence type="ECO:0000256" key="1">
    <source>
        <dbReference type="ARBA" id="ARBA00023002"/>
    </source>
</evidence>
<protein>
    <recommendedName>
        <fullName evidence="2">Pyridoxamine 5'-phosphate oxidase N-terminal domain-containing protein</fullName>
    </recommendedName>
</protein>
<proteinExistence type="predicted"/>
<evidence type="ECO:0000313" key="3">
    <source>
        <dbReference type="EMBL" id="SVC54512.1"/>
    </source>
</evidence>
<dbReference type="GO" id="GO:0016627">
    <property type="term" value="F:oxidoreductase activity, acting on the CH-CH group of donors"/>
    <property type="evidence" value="ECO:0007669"/>
    <property type="project" value="TreeGrafter"/>
</dbReference>
<dbReference type="GO" id="GO:0070967">
    <property type="term" value="F:coenzyme F420 binding"/>
    <property type="evidence" value="ECO:0007669"/>
    <property type="project" value="TreeGrafter"/>
</dbReference>